<gene>
    <name evidence="1" type="ORF">LOK49_LG11G01119</name>
</gene>
<dbReference type="Proteomes" id="UP001060215">
    <property type="component" value="Chromosome 12"/>
</dbReference>
<protein>
    <submittedName>
        <fullName evidence="1">Uncharacterized protein</fullName>
    </submittedName>
</protein>
<accession>A0ACC0G138</accession>
<evidence type="ECO:0000313" key="1">
    <source>
        <dbReference type="EMBL" id="KAI7994782.1"/>
    </source>
</evidence>
<sequence length="120" mass="13974">MFWEKIVDRGISFKFIDTKFVAFLLWHTEGSSPCLKVMAPESRLNCFSLCLQQAYASFPFIRVPKVLQHLSRRRVLTMEWMVGDSPRDLIDISATESIDHGSSYSKRQQIDAKRRLLDSF</sequence>
<keyword evidence="2" id="KW-1185">Reference proteome</keyword>
<organism evidence="1 2">
    <name type="scientific">Camellia lanceoleosa</name>
    <dbReference type="NCBI Taxonomy" id="1840588"/>
    <lineage>
        <taxon>Eukaryota</taxon>
        <taxon>Viridiplantae</taxon>
        <taxon>Streptophyta</taxon>
        <taxon>Embryophyta</taxon>
        <taxon>Tracheophyta</taxon>
        <taxon>Spermatophyta</taxon>
        <taxon>Magnoliopsida</taxon>
        <taxon>eudicotyledons</taxon>
        <taxon>Gunneridae</taxon>
        <taxon>Pentapetalae</taxon>
        <taxon>asterids</taxon>
        <taxon>Ericales</taxon>
        <taxon>Theaceae</taxon>
        <taxon>Camellia</taxon>
    </lineage>
</organism>
<proteinExistence type="predicted"/>
<evidence type="ECO:0000313" key="2">
    <source>
        <dbReference type="Proteomes" id="UP001060215"/>
    </source>
</evidence>
<name>A0ACC0G138_9ERIC</name>
<dbReference type="EMBL" id="CM045769">
    <property type="protein sequence ID" value="KAI7994782.1"/>
    <property type="molecule type" value="Genomic_DNA"/>
</dbReference>
<reference evidence="1 2" key="1">
    <citation type="journal article" date="2022" name="Plant J.">
        <title>Chromosome-level genome of Camellia lanceoleosa provides a valuable resource for understanding genome evolution and self-incompatibility.</title>
        <authorList>
            <person name="Gong W."/>
            <person name="Xiao S."/>
            <person name="Wang L."/>
            <person name="Liao Z."/>
            <person name="Chang Y."/>
            <person name="Mo W."/>
            <person name="Hu G."/>
            <person name="Li W."/>
            <person name="Zhao G."/>
            <person name="Zhu H."/>
            <person name="Hu X."/>
            <person name="Ji K."/>
            <person name="Xiang X."/>
            <person name="Song Q."/>
            <person name="Yuan D."/>
            <person name="Jin S."/>
            <person name="Zhang L."/>
        </authorList>
    </citation>
    <scope>NUCLEOTIDE SEQUENCE [LARGE SCALE GENOMIC DNA]</scope>
    <source>
        <strain evidence="1">SQ_2022a</strain>
    </source>
</reference>
<comment type="caution">
    <text evidence="1">The sequence shown here is derived from an EMBL/GenBank/DDBJ whole genome shotgun (WGS) entry which is preliminary data.</text>
</comment>